<accession>A0A195FHA5</accession>
<evidence type="ECO:0000313" key="3">
    <source>
        <dbReference type="Proteomes" id="UP000078541"/>
    </source>
</evidence>
<sequence>RKVPADARGSTRDFTGRDRLYASDRSQMWPVSFSLDKRSRLRGYRYAGVSPGAVAAAYKQPGCSRSQETPSASKRRATKRCGAAARDRQRSAISTIGRRSKRRRLNRNSASYSIVLSIARERNRIPPWNKDYLPARLSPRDSRNPANARGRAAHSENGLDFYHVTERRRIPDMAKADDNRLHPWDVFMQL</sequence>
<dbReference type="Proteomes" id="UP000078541">
    <property type="component" value="Unassembled WGS sequence"/>
</dbReference>
<feature type="non-terminal residue" evidence="2">
    <location>
        <position position="1"/>
    </location>
</feature>
<evidence type="ECO:0000256" key="1">
    <source>
        <dbReference type="SAM" id="MobiDB-lite"/>
    </source>
</evidence>
<gene>
    <name evidence="2" type="ORF">ALC56_06101</name>
</gene>
<dbReference type="EMBL" id="KQ981606">
    <property type="protein sequence ID" value="KYN39607.1"/>
    <property type="molecule type" value="Genomic_DNA"/>
</dbReference>
<feature type="compositionally biased region" description="Polar residues" evidence="1">
    <location>
        <begin position="63"/>
        <end position="72"/>
    </location>
</feature>
<organism evidence="2 3">
    <name type="scientific">Trachymyrmex septentrionalis</name>
    <dbReference type="NCBI Taxonomy" id="34720"/>
    <lineage>
        <taxon>Eukaryota</taxon>
        <taxon>Metazoa</taxon>
        <taxon>Ecdysozoa</taxon>
        <taxon>Arthropoda</taxon>
        <taxon>Hexapoda</taxon>
        <taxon>Insecta</taxon>
        <taxon>Pterygota</taxon>
        <taxon>Neoptera</taxon>
        <taxon>Endopterygota</taxon>
        <taxon>Hymenoptera</taxon>
        <taxon>Apocrita</taxon>
        <taxon>Aculeata</taxon>
        <taxon>Formicoidea</taxon>
        <taxon>Formicidae</taxon>
        <taxon>Myrmicinae</taxon>
        <taxon>Trachymyrmex</taxon>
    </lineage>
</organism>
<keyword evidence="3" id="KW-1185">Reference proteome</keyword>
<name>A0A195FHA5_9HYME</name>
<feature type="region of interest" description="Disordered" evidence="1">
    <location>
        <begin position="61"/>
        <end position="91"/>
    </location>
</feature>
<evidence type="ECO:0000313" key="2">
    <source>
        <dbReference type="EMBL" id="KYN39607.1"/>
    </source>
</evidence>
<dbReference type="AlphaFoldDB" id="A0A195FHA5"/>
<protein>
    <submittedName>
        <fullName evidence="2">Uncharacterized protein</fullName>
    </submittedName>
</protein>
<reference evidence="2 3" key="1">
    <citation type="submission" date="2016-03" db="EMBL/GenBank/DDBJ databases">
        <title>Trachymyrmex septentrionalis WGS genome.</title>
        <authorList>
            <person name="Nygaard S."/>
            <person name="Hu H."/>
            <person name="Boomsma J."/>
            <person name="Zhang G."/>
        </authorList>
    </citation>
    <scope>NUCLEOTIDE SEQUENCE [LARGE SCALE GENOMIC DNA]</scope>
    <source>
        <strain evidence="2">Tsep2-gDNA-1</strain>
        <tissue evidence="2">Whole body</tissue>
    </source>
</reference>
<proteinExistence type="predicted"/>